<dbReference type="EMBL" id="MN739775">
    <property type="protein sequence ID" value="QHT25790.1"/>
    <property type="molecule type" value="Genomic_DNA"/>
</dbReference>
<evidence type="ECO:0000313" key="1">
    <source>
        <dbReference type="EMBL" id="QHT25790.1"/>
    </source>
</evidence>
<accession>A0A6C0EB37</accession>
<protein>
    <submittedName>
        <fullName evidence="1">Uncharacterized protein</fullName>
    </submittedName>
</protein>
<dbReference type="AlphaFoldDB" id="A0A6C0EB37"/>
<reference evidence="1" key="1">
    <citation type="journal article" date="2020" name="Nature">
        <title>Giant virus diversity and host interactions through global metagenomics.</title>
        <authorList>
            <person name="Schulz F."/>
            <person name="Roux S."/>
            <person name="Paez-Espino D."/>
            <person name="Jungbluth S."/>
            <person name="Walsh D.A."/>
            <person name="Denef V.J."/>
            <person name="McMahon K.D."/>
            <person name="Konstantinidis K.T."/>
            <person name="Eloe-Fadrosh E.A."/>
            <person name="Kyrpides N.C."/>
            <person name="Woyke T."/>
        </authorList>
    </citation>
    <scope>NUCLEOTIDE SEQUENCE</scope>
    <source>
        <strain evidence="1">GVMAG-M-3300023179-27</strain>
    </source>
</reference>
<sequence>MEAYFDFSNEDLTPHQEFAVPIVGVRMAIELCIMLITYIESEDDCRSEFVRFISMPKVIEFLAESPHLSHLRRKFVKVEWEEIAIGDAKLLLANAIAHVLDGTIPDSENLVVPLTTRVEDGGKFVDDLSELKTNLLSIWRNTLPNNCPDQEEVDDVHYITETTCLLRRPSVMFAEDQTVPPNDFCFDLFFTEFENADMALCRRLVEKYDSILCCHAFLKNPEYVDLFCTEIHDIRDKIDEKVDELGEIIEELCTIFPTFRNYPRSILTHPCEYYFPIVRMCFDLELQD</sequence>
<name>A0A6C0EB37_9ZZZZ</name>
<proteinExistence type="predicted"/>
<organism evidence="1">
    <name type="scientific">viral metagenome</name>
    <dbReference type="NCBI Taxonomy" id="1070528"/>
    <lineage>
        <taxon>unclassified sequences</taxon>
        <taxon>metagenomes</taxon>
        <taxon>organismal metagenomes</taxon>
    </lineage>
</organism>